<organism evidence="7 8">
    <name type="scientific">Candidatus Beckwithbacteria bacterium RIFCSPHIGHO2_12_FULL_47_17</name>
    <dbReference type="NCBI Taxonomy" id="1797460"/>
    <lineage>
        <taxon>Bacteria</taxon>
        <taxon>Candidatus Beckwithiibacteriota</taxon>
    </lineage>
</organism>
<dbReference type="AlphaFoldDB" id="A0A1F5DJX8"/>
<comment type="caution">
    <text evidence="7">The sequence shown here is derived from an EMBL/GenBank/DDBJ whole genome shotgun (WGS) entry which is preliminary data.</text>
</comment>
<evidence type="ECO:0000313" key="8">
    <source>
        <dbReference type="Proteomes" id="UP000176791"/>
    </source>
</evidence>
<evidence type="ECO:0000256" key="4">
    <source>
        <dbReference type="PROSITE-ProRule" id="PRU00520"/>
    </source>
</evidence>
<sequence>MKIIVSGRIQGVGFRYWLKGKFMELGIDGKVWNNDDGTVGVEFSAGSDPSKKLLGMLKQGPPLARVDKVTILKE</sequence>
<proteinExistence type="inferred from homology"/>
<feature type="active site" evidence="4">
    <location>
        <position position="15"/>
    </location>
</feature>
<dbReference type="PANTHER" id="PTHR47268:SF4">
    <property type="entry name" value="ACYLPHOSPHATASE"/>
    <property type="match status" value="1"/>
</dbReference>
<evidence type="ECO:0000256" key="2">
    <source>
        <dbReference type="ARBA" id="ARBA00012150"/>
    </source>
</evidence>
<dbReference type="EC" id="3.6.1.7" evidence="2 4"/>
<comment type="catalytic activity">
    <reaction evidence="3 4">
        <text>an acyl phosphate + H2O = a carboxylate + phosphate + H(+)</text>
        <dbReference type="Rhea" id="RHEA:14965"/>
        <dbReference type="ChEBI" id="CHEBI:15377"/>
        <dbReference type="ChEBI" id="CHEBI:15378"/>
        <dbReference type="ChEBI" id="CHEBI:29067"/>
        <dbReference type="ChEBI" id="CHEBI:43474"/>
        <dbReference type="ChEBI" id="CHEBI:59918"/>
        <dbReference type="EC" id="3.6.1.7"/>
    </reaction>
</comment>
<protein>
    <recommendedName>
        <fullName evidence="2 4">acylphosphatase</fullName>
        <ecNumber evidence="2 4">3.6.1.7</ecNumber>
    </recommendedName>
</protein>
<dbReference type="Gene3D" id="3.30.70.100">
    <property type="match status" value="1"/>
</dbReference>
<dbReference type="SUPFAM" id="SSF54975">
    <property type="entry name" value="Acylphosphatase/BLUF domain-like"/>
    <property type="match status" value="1"/>
</dbReference>
<evidence type="ECO:0000256" key="1">
    <source>
        <dbReference type="ARBA" id="ARBA00005614"/>
    </source>
</evidence>
<gene>
    <name evidence="7" type="ORF">A3E73_03000</name>
</gene>
<feature type="domain" description="Acylphosphatase-like" evidence="6">
    <location>
        <begin position="1"/>
        <end position="74"/>
    </location>
</feature>
<dbReference type="InterPro" id="IPR001792">
    <property type="entry name" value="Acylphosphatase-like_dom"/>
</dbReference>
<evidence type="ECO:0000256" key="3">
    <source>
        <dbReference type="ARBA" id="ARBA00047645"/>
    </source>
</evidence>
<dbReference type="PROSITE" id="PS51160">
    <property type="entry name" value="ACYLPHOSPHATASE_3"/>
    <property type="match status" value="1"/>
</dbReference>
<name>A0A1F5DJX8_9BACT</name>
<reference evidence="7 8" key="1">
    <citation type="journal article" date="2016" name="Nat. Commun.">
        <title>Thousands of microbial genomes shed light on interconnected biogeochemical processes in an aquifer system.</title>
        <authorList>
            <person name="Anantharaman K."/>
            <person name="Brown C.T."/>
            <person name="Hug L.A."/>
            <person name="Sharon I."/>
            <person name="Castelle C.J."/>
            <person name="Probst A.J."/>
            <person name="Thomas B.C."/>
            <person name="Singh A."/>
            <person name="Wilkins M.J."/>
            <person name="Karaoz U."/>
            <person name="Brodie E.L."/>
            <person name="Williams K.H."/>
            <person name="Hubbard S.S."/>
            <person name="Banfield J.F."/>
        </authorList>
    </citation>
    <scope>NUCLEOTIDE SEQUENCE [LARGE SCALE GENOMIC DNA]</scope>
</reference>
<dbReference type="InterPro" id="IPR036046">
    <property type="entry name" value="Acylphosphatase-like_dom_sf"/>
</dbReference>
<dbReference type="Pfam" id="PF00708">
    <property type="entry name" value="Acylphosphatase"/>
    <property type="match status" value="1"/>
</dbReference>
<evidence type="ECO:0000259" key="6">
    <source>
        <dbReference type="PROSITE" id="PS51160"/>
    </source>
</evidence>
<comment type="similarity">
    <text evidence="1 5">Belongs to the acylphosphatase family.</text>
</comment>
<dbReference type="InterPro" id="IPR020456">
    <property type="entry name" value="Acylphosphatase"/>
</dbReference>
<dbReference type="Proteomes" id="UP000176791">
    <property type="component" value="Unassembled WGS sequence"/>
</dbReference>
<keyword evidence="4" id="KW-0378">Hydrolase</keyword>
<dbReference type="EMBL" id="MEZN01000043">
    <property type="protein sequence ID" value="OGD55487.1"/>
    <property type="molecule type" value="Genomic_DNA"/>
</dbReference>
<evidence type="ECO:0000256" key="5">
    <source>
        <dbReference type="RuleBase" id="RU004168"/>
    </source>
</evidence>
<evidence type="ECO:0000313" key="7">
    <source>
        <dbReference type="EMBL" id="OGD55487.1"/>
    </source>
</evidence>
<accession>A0A1F5DJX8</accession>
<dbReference type="GO" id="GO:0003998">
    <property type="term" value="F:acylphosphatase activity"/>
    <property type="evidence" value="ECO:0007669"/>
    <property type="project" value="UniProtKB-EC"/>
</dbReference>
<dbReference type="STRING" id="1797460.A3E73_03000"/>
<feature type="active site" evidence="4">
    <location>
        <position position="33"/>
    </location>
</feature>
<dbReference type="PANTHER" id="PTHR47268">
    <property type="entry name" value="ACYLPHOSPHATASE"/>
    <property type="match status" value="1"/>
</dbReference>